<sequence length="158" mass="18483">MLDLVAIEQIKQLKSRYFRFLDTADIDGLKTVFTEDAGIHYRSPSYEFKKNGWTELADFFLECFTKTKFGIHTGHHPEISVDGDQAKGVWYLHDKFVNLDEGITFEGSAIYQDRYVREHGEWKISFSEYDRLFEEITKRNADMIVTSKPVNKKIVITD</sequence>
<dbReference type="STRING" id="305900.GV64_14380"/>
<evidence type="ECO:0000313" key="2">
    <source>
        <dbReference type="EMBL" id="KEI71765.1"/>
    </source>
</evidence>
<protein>
    <recommendedName>
        <fullName evidence="1">SnoaL-like domain-containing protein</fullName>
    </recommendedName>
</protein>
<dbReference type="Pfam" id="PF13577">
    <property type="entry name" value="SnoaL_4"/>
    <property type="match status" value="1"/>
</dbReference>
<dbReference type="Gene3D" id="3.10.450.50">
    <property type="match status" value="1"/>
</dbReference>
<dbReference type="Proteomes" id="UP000027997">
    <property type="component" value="Unassembled WGS sequence"/>
</dbReference>
<reference evidence="2 3" key="1">
    <citation type="submission" date="2014-06" db="EMBL/GenBank/DDBJ databases">
        <title>Whole Genome Sequences of Three Symbiotic Endozoicomonas Bacteria.</title>
        <authorList>
            <person name="Neave M.J."/>
            <person name="Apprill A."/>
            <person name="Voolstra C.R."/>
        </authorList>
    </citation>
    <scope>NUCLEOTIDE SEQUENCE [LARGE SCALE GENOMIC DNA]</scope>
    <source>
        <strain evidence="2 3">DSM 22380</strain>
    </source>
</reference>
<proteinExistence type="predicted"/>
<feature type="domain" description="SnoaL-like" evidence="1">
    <location>
        <begin position="6"/>
        <end position="125"/>
    </location>
</feature>
<comment type="caution">
    <text evidence="2">The sequence shown here is derived from an EMBL/GenBank/DDBJ whole genome shotgun (WGS) entry which is preliminary data.</text>
</comment>
<dbReference type="AlphaFoldDB" id="A0A081KC89"/>
<dbReference type="EMBL" id="JOJP01000001">
    <property type="protein sequence ID" value="KEI71765.1"/>
    <property type="molecule type" value="Genomic_DNA"/>
</dbReference>
<evidence type="ECO:0000313" key="3">
    <source>
        <dbReference type="Proteomes" id="UP000027997"/>
    </source>
</evidence>
<evidence type="ECO:0000259" key="1">
    <source>
        <dbReference type="Pfam" id="PF13577"/>
    </source>
</evidence>
<dbReference type="SUPFAM" id="SSF54427">
    <property type="entry name" value="NTF2-like"/>
    <property type="match status" value="1"/>
</dbReference>
<organism evidence="2 3">
    <name type="scientific">Endozoicomonas elysicola</name>
    <dbReference type="NCBI Taxonomy" id="305900"/>
    <lineage>
        <taxon>Bacteria</taxon>
        <taxon>Pseudomonadati</taxon>
        <taxon>Pseudomonadota</taxon>
        <taxon>Gammaproteobacteria</taxon>
        <taxon>Oceanospirillales</taxon>
        <taxon>Endozoicomonadaceae</taxon>
        <taxon>Endozoicomonas</taxon>
    </lineage>
</organism>
<keyword evidence="3" id="KW-1185">Reference proteome</keyword>
<dbReference type="RefSeq" id="WP_020583477.1">
    <property type="nucleotide sequence ID" value="NZ_JOJP01000001.1"/>
</dbReference>
<name>A0A081KC89_9GAMM</name>
<accession>A0A081KC89</accession>
<gene>
    <name evidence="2" type="ORF">GV64_14380</name>
</gene>
<dbReference type="InterPro" id="IPR037401">
    <property type="entry name" value="SnoaL-like"/>
</dbReference>
<dbReference type="eggNOG" id="ENOG5030KTR">
    <property type="taxonomic scope" value="Bacteria"/>
</dbReference>
<dbReference type="InterPro" id="IPR032710">
    <property type="entry name" value="NTF2-like_dom_sf"/>
</dbReference>